<dbReference type="Gene3D" id="1.10.10.60">
    <property type="entry name" value="Homeodomain-like"/>
    <property type="match status" value="1"/>
</dbReference>
<proteinExistence type="predicted"/>
<evidence type="ECO:0000313" key="1">
    <source>
        <dbReference type="EMBL" id="MBP2320524.1"/>
    </source>
</evidence>
<accession>A0ABS4T7X0</accession>
<name>A0ABS4T7X0_9PSEU</name>
<dbReference type="Proteomes" id="UP001519332">
    <property type="component" value="Unassembled WGS sequence"/>
</dbReference>
<dbReference type="SUPFAM" id="SSF46689">
    <property type="entry name" value="Homeodomain-like"/>
    <property type="match status" value="1"/>
</dbReference>
<organism evidence="1 2">
    <name type="scientific">Kibdelosporangium banguiense</name>
    <dbReference type="NCBI Taxonomy" id="1365924"/>
    <lineage>
        <taxon>Bacteria</taxon>
        <taxon>Bacillati</taxon>
        <taxon>Actinomycetota</taxon>
        <taxon>Actinomycetes</taxon>
        <taxon>Pseudonocardiales</taxon>
        <taxon>Pseudonocardiaceae</taxon>
        <taxon>Kibdelosporangium</taxon>
    </lineage>
</organism>
<comment type="caution">
    <text evidence="1">The sequence shown here is derived from an EMBL/GenBank/DDBJ whole genome shotgun (WGS) entry which is preliminary data.</text>
</comment>
<protein>
    <submittedName>
        <fullName evidence="1">DNA-binding transcriptional regulator LsrR (DeoR family)</fullName>
    </submittedName>
</protein>
<dbReference type="EMBL" id="JAGINW010000001">
    <property type="protein sequence ID" value="MBP2320524.1"/>
    <property type="molecule type" value="Genomic_DNA"/>
</dbReference>
<keyword evidence="2" id="KW-1185">Reference proteome</keyword>
<dbReference type="GO" id="GO:0003677">
    <property type="term" value="F:DNA binding"/>
    <property type="evidence" value="ECO:0007669"/>
    <property type="project" value="UniProtKB-KW"/>
</dbReference>
<gene>
    <name evidence="1" type="ORF">JOF56_000909</name>
</gene>
<dbReference type="RefSeq" id="WP_245378143.1">
    <property type="nucleotide sequence ID" value="NZ_JAGINW010000001.1"/>
</dbReference>
<sequence length="83" mass="9827">MYELSDQFEIDRKTVSRTLRRHNTPMRRTGLRPDQVDEATQLYEDGWSTAQIAERMNTNHRTVQRRLSEHGVTMRGTHEPSRS</sequence>
<dbReference type="InterPro" id="IPR009057">
    <property type="entry name" value="Homeodomain-like_sf"/>
</dbReference>
<keyword evidence="1" id="KW-0238">DNA-binding</keyword>
<dbReference type="Pfam" id="PF13384">
    <property type="entry name" value="HTH_23"/>
    <property type="match status" value="1"/>
</dbReference>
<reference evidence="1 2" key="1">
    <citation type="submission" date="2021-03" db="EMBL/GenBank/DDBJ databases">
        <title>Sequencing the genomes of 1000 actinobacteria strains.</title>
        <authorList>
            <person name="Klenk H.-P."/>
        </authorList>
    </citation>
    <scope>NUCLEOTIDE SEQUENCE [LARGE SCALE GENOMIC DNA]</scope>
    <source>
        <strain evidence="1 2">DSM 46670</strain>
    </source>
</reference>
<evidence type="ECO:0000313" key="2">
    <source>
        <dbReference type="Proteomes" id="UP001519332"/>
    </source>
</evidence>